<feature type="non-terminal residue" evidence="1">
    <location>
        <position position="93"/>
    </location>
</feature>
<accession>A0A6J4RGR3</accession>
<protein>
    <submittedName>
        <fullName evidence="1">Uncharacterized protein</fullName>
    </submittedName>
</protein>
<gene>
    <name evidence="1" type="ORF">AVDCRST_MAG65-933</name>
</gene>
<sequence>CRPPRSRRPSPLWQLPSDRSCSGWMPFSARTRSVRAVPSSSGTSRVVASASTTCCSIRPSTSRPPRSSTCCWRCPSTGASRSTRSSCSAASRR</sequence>
<proteinExistence type="predicted"/>
<organism evidence="1">
    <name type="scientific">uncultured Solirubrobacteraceae bacterium</name>
    <dbReference type="NCBI Taxonomy" id="1162706"/>
    <lineage>
        <taxon>Bacteria</taxon>
        <taxon>Bacillati</taxon>
        <taxon>Actinomycetota</taxon>
        <taxon>Thermoleophilia</taxon>
        <taxon>Solirubrobacterales</taxon>
        <taxon>Solirubrobacteraceae</taxon>
        <taxon>environmental samples</taxon>
    </lineage>
</organism>
<dbReference type="AlphaFoldDB" id="A0A6J4RGR3"/>
<name>A0A6J4RGR3_9ACTN</name>
<dbReference type="EMBL" id="CADCVL010000156">
    <property type="protein sequence ID" value="CAA9473430.1"/>
    <property type="molecule type" value="Genomic_DNA"/>
</dbReference>
<evidence type="ECO:0000313" key="1">
    <source>
        <dbReference type="EMBL" id="CAA9473430.1"/>
    </source>
</evidence>
<feature type="non-terminal residue" evidence="1">
    <location>
        <position position="1"/>
    </location>
</feature>
<reference evidence="1" key="1">
    <citation type="submission" date="2020-02" db="EMBL/GenBank/DDBJ databases">
        <authorList>
            <person name="Meier V. D."/>
        </authorList>
    </citation>
    <scope>NUCLEOTIDE SEQUENCE</scope>
    <source>
        <strain evidence="1">AVDCRST_MAG65</strain>
    </source>
</reference>